<dbReference type="AlphaFoldDB" id="A0A6A5W904"/>
<dbReference type="OrthoDB" id="3477286at2759"/>
<evidence type="ECO:0000313" key="3">
    <source>
        <dbReference type="Proteomes" id="UP000799779"/>
    </source>
</evidence>
<accession>A0A6A5W904</accession>
<sequence>MGRKNADPLVGIPQGGHRNYSAGQSTKIDLKSLKFHKRARLDHYSLYTKGFQFDTIVELAEWDAALRPGTSLDGLKDPPDELWRTLVADCGMHDRNPPYWSLRARKETIMKGSLRSNTVDTTALIHNERNLVIAEFCRKVQAAIWNRALIKTKKGLLGLVSDQV</sequence>
<feature type="region of interest" description="Disordered" evidence="1">
    <location>
        <begin position="1"/>
        <end position="22"/>
    </location>
</feature>
<gene>
    <name evidence="2" type="ORF">P154DRAFT_621811</name>
</gene>
<keyword evidence="3" id="KW-1185">Reference proteome</keyword>
<protein>
    <submittedName>
        <fullName evidence="2">Uncharacterized protein</fullName>
    </submittedName>
</protein>
<proteinExistence type="predicted"/>
<evidence type="ECO:0000256" key="1">
    <source>
        <dbReference type="SAM" id="MobiDB-lite"/>
    </source>
</evidence>
<dbReference type="EMBL" id="ML977605">
    <property type="protein sequence ID" value="KAF1998222.1"/>
    <property type="molecule type" value="Genomic_DNA"/>
</dbReference>
<evidence type="ECO:0000313" key="2">
    <source>
        <dbReference type="EMBL" id="KAF1998222.1"/>
    </source>
</evidence>
<dbReference type="Proteomes" id="UP000799779">
    <property type="component" value="Unassembled WGS sequence"/>
</dbReference>
<name>A0A6A5W904_9PLEO</name>
<organism evidence="2 3">
    <name type="scientific">Amniculicola lignicola CBS 123094</name>
    <dbReference type="NCBI Taxonomy" id="1392246"/>
    <lineage>
        <taxon>Eukaryota</taxon>
        <taxon>Fungi</taxon>
        <taxon>Dikarya</taxon>
        <taxon>Ascomycota</taxon>
        <taxon>Pezizomycotina</taxon>
        <taxon>Dothideomycetes</taxon>
        <taxon>Pleosporomycetidae</taxon>
        <taxon>Pleosporales</taxon>
        <taxon>Amniculicolaceae</taxon>
        <taxon>Amniculicola</taxon>
    </lineage>
</organism>
<reference evidence="2" key="1">
    <citation type="journal article" date="2020" name="Stud. Mycol.">
        <title>101 Dothideomycetes genomes: a test case for predicting lifestyles and emergence of pathogens.</title>
        <authorList>
            <person name="Haridas S."/>
            <person name="Albert R."/>
            <person name="Binder M."/>
            <person name="Bloem J."/>
            <person name="Labutti K."/>
            <person name="Salamov A."/>
            <person name="Andreopoulos B."/>
            <person name="Baker S."/>
            <person name="Barry K."/>
            <person name="Bills G."/>
            <person name="Bluhm B."/>
            <person name="Cannon C."/>
            <person name="Castanera R."/>
            <person name="Culley D."/>
            <person name="Daum C."/>
            <person name="Ezra D."/>
            <person name="Gonzalez J."/>
            <person name="Henrissat B."/>
            <person name="Kuo A."/>
            <person name="Liang C."/>
            <person name="Lipzen A."/>
            <person name="Lutzoni F."/>
            <person name="Magnuson J."/>
            <person name="Mondo S."/>
            <person name="Nolan M."/>
            <person name="Ohm R."/>
            <person name="Pangilinan J."/>
            <person name="Park H.-J."/>
            <person name="Ramirez L."/>
            <person name="Alfaro M."/>
            <person name="Sun H."/>
            <person name="Tritt A."/>
            <person name="Yoshinaga Y."/>
            <person name="Zwiers L.-H."/>
            <person name="Turgeon B."/>
            <person name="Goodwin S."/>
            <person name="Spatafora J."/>
            <person name="Crous P."/>
            <person name="Grigoriev I."/>
        </authorList>
    </citation>
    <scope>NUCLEOTIDE SEQUENCE</scope>
    <source>
        <strain evidence="2">CBS 123094</strain>
    </source>
</reference>